<dbReference type="Gene3D" id="3.10.105.10">
    <property type="entry name" value="Dipeptide-binding Protein, Domain 3"/>
    <property type="match status" value="1"/>
</dbReference>
<keyword evidence="3" id="KW-0813">Transport</keyword>
<dbReference type="KEGG" id="aht:ANTHELSMS3_01381"/>
<dbReference type="Pfam" id="PF00496">
    <property type="entry name" value="SBP_bac_5"/>
    <property type="match status" value="1"/>
</dbReference>
<dbReference type="PANTHER" id="PTHR30290">
    <property type="entry name" value="PERIPLASMIC BINDING COMPONENT OF ABC TRANSPORTER"/>
    <property type="match status" value="1"/>
</dbReference>
<protein>
    <submittedName>
        <fullName evidence="7">Oligopeptide-binding protein AppA</fullName>
    </submittedName>
</protein>
<evidence type="ECO:0000256" key="5">
    <source>
        <dbReference type="SAM" id="SignalP"/>
    </source>
</evidence>
<organism evidence="7 8">
    <name type="scientific">Antarctobacter heliothermus</name>
    <dbReference type="NCBI Taxonomy" id="74033"/>
    <lineage>
        <taxon>Bacteria</taxon>
        <taxon>Pseudomonadati</taxon>
        <taxon>Pseudomonadota</taxon>
        <taxon>Alphaproteobacteria</taxon>
        <taxon>Rhodobacterales</taxon>
        <taxon>Roseobacteraceae</taxon>
        <taxon>Antarctobacter</taxon>
    </lineage>
</organism>
<dbReference type="OrthoDB" id="9803988at2"/>
<dbReference type="InterPro" id="IPR039424">
    <property type="entry name" value="SBP_5"/>
</dbReference>
<name>A0A222E1Q2_9RHOB</name>
<dbReference type="Proteomes" id="UP000203589">
    <property type="component" value="Chromosome"/>
</dbReference>
<keyword evidence="8" id="KW-1185">Reference proteome</keyword>
<evidence type="ECO:0000256" key="2">
    <source>
        <dbReference type="ARBA" id="ARBA00005695"/>
    </source>
</evidence>
<evidence type="ECO:0000259" key="6">
    <source>
        <dbReference type="Pfam" id="PF00496"/>
    </source>
</evidence>
<dbReference type="GO" id="GO:0015833">
    <property type="term" value="P:peptide transport"/>
    <property type="evidence" value="ECO:0007669"/>
    <property type="project" value="TreeGrafter"/>
</dbReference>
<dbReference type="PANTHER" id="PTHR30290:SF9">
    <property type="entry name" value="OLIGOPEPTIDE-BINDING PROTEIN APPA"/>
    <property type="match status" value="1"/>
</dbReference>
<sequence length="532" mass="59049">MQVSGVLRSARTTLLTAAVLAGTLAISATAEPKPGGTLNVTSISKWRTLNSAVQSGTATGLPASQIFAGLLRVDEALQPQPYLAESWSIAEDGLSVTFKLVEDARFHDGELITSEDVKFSLLASKTNHPFGMAMFGTVTDVATPDPQTAVFELSAPTPSLLASLQPLFMPVLPSHVLDDGQELNTHPRNNEDVVGSGPFKVASHVPGEKLELVRNDDYFIEGRPYLDKILYTRSRNTTTQVLELDRGALDYYPVAFLSSQDFSRLKKNPELTVHQGGHGAMGPIFFLEYNLRQKPFDRLEVRQALAHAIDKTRMVQILAGGDEEAITFIHKDNPFYSDDVPVYEFDLDKAAAMLDEAGLTAGSDGIRFSFALEMPTWGRNRQTIIAETIKQTFKEIGVEVDIRTHPDFGSWVNRVTSFEYDATLNETLGYSDPVIGVHRSFLCSNIRPVIWSNTEGYCNEEVDKLLQLASTTYDIDERKDYYAQFQKTVVEELALTPMLVPSFWTVFNSDVKNIPLEGWGAYGPWDNVYLDR</sequence>
<dbReference type="EMBL" id="CP022540">
    <property type="protein sequence ID" value="ASP20083.1"/>
    <property type="molecule type" value="Genomic_DNA"/>
</dbReference>
<reference evidence="7 8" key="1">
    <citation type="submission" date="2017-07" db="EMBL/GenBank/DDBJ databases">
        <title>Genome Sequence of Antarctobacter heliothermus Strain SMS3 Isolated from a culture of the Diatom Skeletonema marinoi.</title>
        <authorList>
            <person name="Topel M."/>
            <person name="Pinder M.I.M."/>
            <person name="Johansson O.N."/>
            <person name="Kourtchenko O."/>
            <person name="Godhe A."/>
            <person name="Clarke A.K."/>
        </authorList>
    </citation>
    <scope>NUCLEOTIDE SEQUENCE [LARGE SCALE GENOMIC DNA]</scope>
    <source>
        <strain evidence="7 8">SMS3</strain>
    </source>
</reference>
<comment type="similarity">
    <text evidence="2">Belongs to the bacterial solute-binding protein 5 family.</text>
</comment>
<dbReference type="RefSeq" id="WP_157733425.1">
    <property type="nucleotide sequence ID" value="NZ_CP022540.1"/>
</dbReference>
<proteinExistence type="inferred from homology"/>
<accession>A0A222E1Q2</accession>
<feature type="chain" id="PRO_5012375020" evidence="5">
    <location>
        <begin position="31"/>
        <end position="532"/>
    </location>
</feature>
<gene>
    <name evidence="7" type="ORF">ANTHELSMS3_01381</name>
</gene>
<evidence type="ECO:0000313" key="8">
    <source>
        <dbReference type="Proteomes" id="UP000203589"/>
    </source>
</evidence>
<dbReference type="PIRSF" id="PIRSF002741">
    <property type="entry name" value="MppA"/>
    <property type="match status" value="1"/>
</dbReference>
<dbReference type="AlphaFoldDB" id="A0A222E1Q2"/>
<dbReference type="SUPFAM" id="SSF53850">
    <property type="entry name" value="Periplasmic binding protein-like II"/>
    <property type="match status" value="1"/>
</dbReference>
<feature type="domain" description="Solute-binding protein family 5" evidence="6">
    <location>
        <begin position="78"/>
        <end position="436"/>
    </location>
</feature>
<dbReference type="GO" id="GO:1904680">
    <property type="term" value="F:peptide transmembrane transporter activity"/>
    <property type="evidence" value="ECO:0007669"/>
    <property type="project" value="TreeGrafter"/>
</dbReference>
<keyword evidence="4 5" id="KW-0732">Signal</keyword>
<dbReference type="Gene3D" id="3.40.190.10">
    <property type="entry name" value="Periplasmic binding protein-like II"/>
    <property type="match status" value="1"/>
</dbReference>
<dbReference type="InterPro" id="IPR030678">
    <property type="entry name" value="Peptide/Ni-bd"/>
</dbReference>
<dbReference type="InterPro" id="IPR000914">
    <property type="entry name" value="SBP_5_dom"/>
</dbReference>
<evidence type="ECO:0000256" key="1">
    <source>
        <dbReference type="ARBA" id="ARBA00004418"/>
    </source>
</evidence>
<dbReference type="GO" id="GO:0030288">
    <property type="term" value="C:outer membrane-bounded periplasmic space"/>
    <property type="evidence" value="ECO:0007669"/>
    <property type="project" value="UniProtKB-ARBA"/>
</dbReference>
<evidence type="ECO:0000256" key="3">
    <source>
        <dbReference type="ARBA" id="ARBA00022448"/>
    </source>
</evidence>
<comment type="subcellular location">
    <subcellularLocation>
        <location evidence="1">Periplasm</location>
    </subcellularLocation>
</comment>
<feature type="signal peptide" evidence="5">
    <location>
        <begin position="1"/>
        <end position="30"/>
    </location>
</feature>
<evidence type="ECO:0000313" key="7">
    <source>
        <dbReference type="EMBL" id="ASP20083.1"/>
    </source>
</evidence>
<evidence type="ECO:0000256" key="4">
    <source>
        <dbReference type="ARBA" id="ARBA00022729"/>
    </source>
</evidence>
<dbReference type="GO" id="GO:0043190">
    <property type="term" value="C:ATP-binding cassette (ABC) transporter complex"/>
    <property type="evidence" value="ECO:0007669"/>
    <property type="project" value="InterPro"/>
</dbReference>